<keyword evidence="3 6" id="KW-0812">Transmembrane</keyword>
<keyword evidence="2" id="KW-1003">Cell membrane</keyword>
<accession>A0A1F6UM82</accession>
<reference evidence="7 8" key="1">
    <citation type="journal article" date="2016" name="Nat. Commun.">
        <title>Thousands of microbial genomes shed light on interconnected biogeochemical processes in an aquifer system.</title>
        <authorList>
            <person name="Anantharaman K."/>
            <person name="Brown C.T."/>
            <person name="Hug L.A."/>
            <person name="Sharon I."/>
            <person name="Castelle C.J."/>
            <person name="Probst A.J."/>
            <person name="Thomas B.C."/>
            <person name="Singh A."/>
            <person name="Wilkins M.J."/>
            <person name="Karaoz U."/>
            <person name="Brodie E.L."/>
            <person name="Williams K.H."/>
            <person name="Hubbard S.S."/>
            <person name="Banfield J.F."/>
        </authorList>
    </citation>
    <scope>NUCLEOTIDE SEQUENCE [LARGE SCALE GENOMIC DNA]</scope>
</reference>
<feature type="transmembrane region" description="Helical" evidence="6">
    <location>
        <begin position="12"/>
        <end position="29"/>
    </location>
</feature>
<dbReference type="Proteomes" id="UP000177950">
    <property type="component" value="Unassembled WGS sequence"/>
</dbReference>
<dbReference type="AlphaFoldDB" id="A0A1F6UM82"/>
<evidence type="ECO:0000256" key="6">
    <source>
        <dbReference type="SAM" id="Phobius"/>
    </source>
</evidence>
<evidence type="ECO:0000256" key="5">
    <source>
        <dbReference type="ARBA" id="ARBA00023136"/>
    </source>
</evidence>
<comment type="caution">
    <text evidence="7">The sequence shown here is derived from an EMBL/GenBank/DDBJ whole genome shotgun (WGS) entry which is preliminary data.</text>
</comment>
<dbReference type="InterPro" id="IPR005598">
    <property type="entry name" value="ATP_synth_I"/>
</dbReference>
<evidence type="ECO:0000256" key="2">
    <source>
        <dbReference type="ARBA" id="ARBA00022475"/>
    </source>
</evidence>
<evidence type="ECO:0000313" key="7">
    <source>
        <dbReference type="EMBL" id="OGI58474.1"/>
    </source>
</evidence>
<name>A0A1F6UM82_9PROT</name>
<evidence type="ECO:0008006" key="9">
    <source>
        <dbReference type="Google" id="ProtNLM"/>
    </source>
</evidence>
<dbReference type="EMBL" id="MFSV01000077">
    <property type="protein sequence ID" value="OGI58474.1"/>
    <property type="molecule type" value="Genomic_DNA"/>
</dbReference>
<keyword evidence="5 6" id="KW-0472">Membrane</keyword>
<evidence type="ECO:0000256" key="1">
    <source>
        <dbReference type="ARBA" id="ARBA00004651"/>
    </source>
</evidence>
<feature type="transmembrane region" description="Helical" evidence="6">
    <location>
        <begin position="102"/>
        <end position="122"/>
    </location>
</feature>
<comment type="subcellular location">
    <subcellularLocation>
        <location evidence="1">Cell membrane</location>
        <topology evidence="1">Multi-pass membrane protein</topology>
    </subcellularLocation>
</comment>
<evidence type="ECO:0000256" key="3">
    <source>
        <dbReference type="ARBA" id="ARBA00022692"/>
    </source>
</evidence>
<feature type="transmembrane region" description="Helical" evidence="6">
    <location>
        <begin position="75"/>
        <end position="96"/>
    </location>
</feature>
<sequence length="125" mass="13173">MSDDIRRVLSGQVLVALVAGAAIVVIQGWDAGWSTALSVLYGSGVALANTLLLMWRLGRSARRAPTDANRQLRMFYLSSVERFLVVATLLVAGMTVLGLAPLAVVAGFVLGQLTLLIAGFMGGKK</sequence>
<protein>
    <recommendedName>
        <fullName evidence="9">ATP synthase subunit I</fullName>
    </recommendedName>
</protein>
<dbReference type="GO" id="GO:0005886">
    <property type="term" value="C:plasma membrane"/>
    <property type="evidence" value="ECO:0007669"/>
    <property type="project" value="UniProtKB-SubCell"/>
</dbReference>
<keyword evidence="4 6" id="KW-1133">Transmembrane helix</keyword>
<dbReference type="Pfam" id="PF03899">
    <property type="entry name" value="ATP-synt_I"/>
    <property type="match status" value="1"/>
</dbReference>
<proteinExistence type="predicted"/>
<evidence type="ECO:0000313" key="8">
    <source>
        <dbReference type="Proteomes" id="UP000177950"/>
    </source>
</evidence>
<gene>
    <name evidence="7" type="ORF">A2V58_01015</name>
</gene>
<feature type="transmembrane region" description="Helical" evidence="6">
    <location>
        <begin position="35"/>
        <end position="55"/>
    </location>
</feature>
<evidence type="ECO:0000256" key="4">
    <source>
        <dbReference type="ARBA" id="ARBA00022989"/>
    </source>
</evidence>
<organism evidence="7 8">
    <name type="scientific">Candidatus Muproteobacteria bacterium RBG_19FT_COMBO_61_10</name>
    <dbReference type="NCBI Taxonomy" id="1817761"/>
    <lineage>
        <taxon>Bacteria</taxon>
        <taxon>Pseudomonadati</taxon>
        <taxon>Pseudomonadota</taxon>
        <taxon>Candidatus Muproteobacteria</taxon>
    </lineage>
</organism>